<name>A0A263BUW6_9BACI</name>
<dbReference type="SUPFAM" id="SSF52821">
    <property type="entry name" value="Rhodanese/Cell cycle control phosphatase"/>
    <property type="match status" value="1"/>
</dbReference>
<dbReference type="Proteomes" id="UP000217083">
    <property type="component" value="Unassembled WGS sequence"/>
</dbReference>
<evidence type="ECO:0000256" key="1">
    <source>
        <dbReference type="ARBA" id="ARBA00023266"/>
    </source>
</evidence>
<dbReference type="EMBL" id="NPIA01000002">
    <property type="protein sequence ID" value="OZM57541.1"/>
    <property type="molecule type" value="Genomic_DNA"/>
</dbReference>
<dbReference type="NCBIfam" id="TIGR03167">
    <property type="entry name" value="tRNA_sel_U_synt"/>
    <property type="match status" value="1"/>
</dbReference>
<dbReference type="PANTHER" id="PTHR30401:SF0">
    <property type="entry name" value="TRNA 2-SELENOURIDINE SYNTHASE"/>
    <property type="match status" value="1"/>
</dbReference>
<proteinExistence type="predicted"/>
<reference evidence="4" key="1">
    <citation type="submission" date="2017-08" db="EMBL/GenBank/DDBJ databases">
        <authorList>
            <person name="Huang Z."/>
        </authorList>
    </citation>
    <scope>NUCLEOTIDE SEQUENCE [LARGE SCALE GENOMIC DNA]</scope>
    <source>
        <strain evidence="4">SA5d-4</strain>
    </source>
</reference>
<evidence type="ECO:0000313" key="3">
    <source>
        <dbReference type="EMBL" id="OZM57541.1"/>
    </source>
</evidence>
<dbReference type="PANTHER" id="PTHR30401">
    <property type="entry name" value="TRNA 2-SELENOURIDINE SYNTHASE"/>
    <property type="match status" value="1"/>
</dbReference>
<dbReference type="SMART" id="SM00450">
    <property type="entry name" value="RHOD"/>
    <property type="match status" value="1"/>
</dbReference>
<keyword evidence="4" id="KW-1185">Reference proteome</keyword>
<dbReference type="InterPro" id="IPR017582">
    <property type="entry name" value="SelU"/>
</dbReference>
<accession>A0A263BUW6</accession>
<dbReference type="GO" id="GO:0043828">
    <property type="term" value="F:tRNA 2-selenouridine synthase activity"/>
    <property type="evidence" value="ECO:0007669"/>
    <property type="project" value="InterPro"/>
</dbReference>
<evidence type="ECO:0000259" key="2">
    <source>
        <dbReference type="PROSITE" id="PS50206"/>
    </source>
</evidence>
<keyword evidence="1" id="KW-0711">Selenium</keyword>
<dbReference type="AlphaFoldDB" id="A0A263BUW6"/>
<dbReference type="Pfam" id="PF26341">
    <property type="entry name" value="AAA_SelU"/>
    <property type="match status" value="1"/>
</dbReference>
<feature type="domain" description="Rhodanese" evidence="2">
    <location>
        <begin position="12"/>
        <end position="136"/>
    </location>
</feature>
<dbReference type="NCBIfam" id="NF008750">
    <property type="entry name" value="PRK11784.1-2"/>
    <property type="match status" value="1"/>
</dbReference>
<dbReference type="PROSITE" id="PS50206">
    <property type="entry name" value="RHODANESE_3"/>
    <property type="match status" value="1"/>
</dbReference>
<dbReference type="InterPro" id="IPR058840">
    <property type="entry name" value="AAA_SelU"/>
</dbReference>
<protein>
    <submittedName>
        <fullName evidence="3">tRNA 2-selenouridine(34) synthase MnmH</fullName>
    </submittedName>
</protein>
<dbReference type="GO" id="GO:0002098">
    <property type="term" value="P:tRNA wobble uridine modification"/>
    <property type="evidence" value="ECO:0007669"/>
    <property type="project" value="InterPro"/>
</dbReference>
<dbReference type="Gene3D" id="3.40.250.10">
    <property type="entry name" value="Rhodanese-like domain"/>
    <property type="match status" value="1"/>
</dbReference>
<gene>
    <name evidence="3" type="ORF">CIB95_03995</name>
</gene>
<sequence>MEVTLKDIEQIDARSQLIIDVRSPKEYEEFHIPEAINIPIFSDEERAKIGTIYKRVGEEDAKELGLQLFAPKLPGFYKQLRDLLIETAKNEVLFYCARGGMRSRSFVVTMAMMGLPCTQLRGGIRAFRQEIIAKLKKQENRSRSFIVLNGYTGSRKTDLLQSLKKLGYPVLDLEGLAGHRGSIFGQIGMKPNSQKTFEMLLVQELEKLKDAQYILIEGESKRIGKVVIPNFILQGKVVGEQILISYPLEKRVENIYTIYDPSKYKTNIDEALGHLEKRLNQPIREKILSAKQNGDYKLIYKILMADYYDQRYEYQIQQMKNKQHVIEMSSLNEGLEKLTQFLTTQLKKTS</sequence>
<dbReference type="InterPro" id="IPR001763">
    <property type="entry name" value="Rhodanese-like_dom"/>
</dbReference>
<organism evidence="3 4">
    <name type="scientific">Lottiidibacillus patelloidae</name>
    <dbReference type="NCBI Taxonomy" id="2670334"/>
    <lineage>
        <taxon>Bacteria</taxon>
        <taxon>Bacillati</taxon>
        <taxon>Bacillota</taxon>
        <taxon>Bacilli</taxon>
        <taxon>Bacillales</taxon>
        <taxon>Bacillaceae</taxon>
        <taxon>Lottiidibacillus</taxon>
    </lineage>
</organism>
<dbReference type="Pfam" id="PF00581">
    <property type="entry name" value="Rhodanese"/>
    <property type="match status" value="1"/>
</dbReference>
<dbReference type="InterPro" id="IPR036873">
    <property type="entry name" value="Rhodanese-like_dom_sf"/>
</dbReference>
<comment type="caution">
    <text evidence="3">The sequence shown here is derived from an EMBL/GenBank/DDBJ whole genome shotgun (WGS) entry which is preliminary data.</text>
</comment>
<dbReference type="RefSeq" id="WP_094922232.1">
    <property type="nucleotide sequence ID" value="NZ_NPIA01000002.1"/>
</dbReference>
<evidence type="ECO:0000313" key="4">
    <source>
        <dbReference type="Proteomes" id="UP000217083"/>
    </source>
</evidence>
<reference evidence="3 4" key="2">
    <citation type="submission" date="2017-09" db="EMBL/GenBank/DDBJ databases">
        <title>Bacillus patelloidae sp. nov., isolated from the intestinal tract of a marine limpet.</title>
        <authorList>
            <person name="Liu R."/>
            <person name="Dong C."/>
            <person name="Shao Z."/>
        </authorList>
    </citation>
    <scope>NUCLEOTIDE SEQUENCE [LARGE SCALE GENOMIC DNA]</scope>
    <source>
        <strain evidence="3 4">SA5d-4</strain>
    </source>
</reference>